<protein>
    <submittedName>
        <fullName evidence="3">Uncharacterized protein</fullName>
    </submittedName>
</protein>
<evidence type="ECO:0000313" key="4">
    <source>
        <dbReference type="Proteomes" id="UP000252519"/>
    </source>
</evidence>
<comment type="caution">
    <text evidence="3">The sequence shown here is derived from an EMBL/GenBank/DDBJ whole genome shotgun (WGS) entry which is preliminary data.</text>
</comment>
<feature type="region of interest" description="Disordered" evidence="2">
    <location>
        <begin position="33"/>
        <end position="115"/>
    </location>
</feature>
<name>A0A368G245_ANCCA</name>
<evidence type="ECO:0000313" key="3">
    <source>
        <dbReference type="EMBL" id="RCN37339.1"/>
    </source>
</evidence>
<gene>
    <name evidence="3" type="ORF">ANCCAN_16773</name>
</gene>
<proteinExistence type="predicted"/>
<evidence type="ECO:0000256" key="2">
    <source>
        <dbReference type="SAM" id="MobiDB-lite"/>
    </source>
</evidence>
<dbReference type="EMBL" id="JOJR01000478">
    <property type="protein sequence ID" value="RCN37339.1"/>
    <property type="molecule type" value="Genomic_DNA"/>
</dbReference>
<accession>A0A368G245</accession>
<organism evidence="3 4">
    <name type="scientific">Ancylostoma caninum</name>
    <name type="common">Dog hookworm</name>
    <dbReference type="NCBI Taxonomy" id="29170"/>
    <lineage>
        <taxon>Eukaryota</taxon>
        <taxon>Metazoa</taxon>
        <taxon>Ecdysozoa</taxon>
        <taxon>Nematoda</taxon>
        <taxon>Chromadorea</taxon>
        <taxon>Rhabditida</taxon>
        <taxon>Rhabditina</taxon>
        <taxon>Rhabditomorpha</taxon>
        <taxon>Strongyloidea</taxon>
        <taxon>Ancylostomatidae</taxon>
        <taxon>Ancylostomatinae</taxon>
        <taxon>Ancylostoma</taxon>
    </lineage>
</organism>
<keyword evidence="4" id="KW-1185">Reference proteome</keyword>
<feature type="compositionally biased region" description="Low complexity" evidence="2">
    <location>
        <begin position="85"/>
        <end position="97"/>
    </location>
</feature>
<feature type="compositionally biased region" description="Polar residues" evidence="2">
    <location>
        <begin position="33"/>
        <end position="42"/>
    </location>
</feature>
<evidence type="ECO:0000256" key="1">
    <source>
        <dbReference type="ARBA" id="ARBA00023157"/>
    </source>
</evidence>
<dbReference type="Proteomes" id="UP000252519">
    <property type="component" value="Unassembled WGS sequence"/>
</dbReference>
<sequence length="169" mass="18312">MVQVCDGVPQCRDGSDELYCEMGVGAGQAAAESSISFSSNPNPVAPRDRNEYSADYEEEVPADEDKPSFPMLPLLAMTVPPPPSTRVTTPPTSRAPPRVIPSKTPSASSGTFSKRVKPVTETTTWTEVKFVTTTVRPTTRPSPRPTTPFSLLEDSSNKKKGKESLVWIL</sequence>
<dbReference type="AlphaFoldDB" id="A0A368G245"/>
<dbReference type="InterPro" id="IPR002172">
    <property type="entry name" value="LDrepeatLR_classA_rpt"/>
</dbReference>
<keyword evidence="1" id="KW-1015">Disulfide bond</keyword>
<reference evidence="3 4" key="1">
    <citation type="submission" date="2014-10" db="EMBL/GenBank/DDBJ databases">
        <title>Draft genome of the hookworm Ancylostoma caninum.</title>
        <authorList>
            <person name="Mitreva M."/>
        </authorList>
    </citation>
    <scope>NUCLEOTIDE SEQUENCE [LARGE SCALE GENOMIC DNA]</scope>
    <source>
        <strain evidence="3 4">Baltimore</strain>
    </source>
</reference>
<dbReference type="SUPFAM" id="SSF57424">
    <property type="entry name" value="LDL receptor-like module"/>
    <property type="match status" value="1"/>
</dbReference>
<dbReference type="Gene3D" id="4.10.400.10">
    <property type="entry name" value="Low-density Lipoprotein Receptor"/>
    <property type="match status" value="1"/>
</dbReference>
<dbReference type="CDD" id="cd00112">
    <property type="entry name" value="LDLa"/>
    <property type="match status" value="1"/>
</dbReference>
<dbReference type="InterPro" id="IPR036055">
    <property type="entry name" value="LDL_receptor-like_sf"/>
</dbReference>
<feature type="region of interest" description="Disordered" evidence="2">
    <location>
        <begin position="134"/>
        <end position="163"/>
    </location>
</feature>
<feature type="compositionally biased region" description="Polar residues" evidence="2">
    <location>
        <begin position="103"/>
        <end position="112"/>
    </location>
</feature>